<organism evidence="2 3">
    <name type="scientific">Nasonia vitripennis</name>
    <name type="common">Parasitic wasp</name>
    <dbReference type="NCBI Taxonomy" id="7425"/>
    <lineage>
        <taxon>Eukaryota</taxon>
        <taxon>Metazoa</taxon>
        <taxon>Ecdysozoa</taxon>
        <taxon>Arthropoda</taxon>
        <taxon>Hexapoda</taxon>
        <taxon>Insecta</taxon>
        <taxon>Pterygota</taxon>
        <taxon>Neoptera</taxon>
        <taxon>Endopterygota</taxon>
        <taxon>Hymenoptera</taxon>
        <taxon>Apocrita</taxon>
        <taxon>Proctotrupomorpha</taxon>
        <taxon>Chalcidoidea</taxon>
        <taxon>Pteromalidae</taxon>
        <taxon>Pteromalinae</taxon>
        <taxon>Nasonia</taxon>
    </lineage>
</organism>
<dbReference type="GeneID" id="103317036"/>
<evidence type="ECO:0000256" key="1">
    <source>
        <dbReference type="SAM" id="Coils"/>
    </source>
</evidence>
<keyword evidence="3" id="KW-1185">Reference proteome</keyword>
<keyword evidence="1" id="KW-0175">Coiled coil</keyword>
<evidence type="ECO:0000313" key="2">
    <source>
        <dbReference type="EnsemblMetazoa" id="XP_008211872"/>
    </source>
</evidence>
<feature type="coiled-coil region" evidence="1">
    <location>
        <begin position="60"/>
        <end position="118"/>
    </location>
</feature>
<dbReference type="OrthoDB" id="10561720at2759"/>
<dbReference type="AlphaFoldDB" id="A0A7M7HAD5"/>
<dbReference type="KEGG" id="nvi:103317036"/>
<dbReference type="Proteomes" id="UP000002358">
    <property type="component" value="Chromosome 4"/>
</dbReference>
<proteinExistence type="predicted"/>
<evidence type="ECO:0000313" key="3">
    <source>
        <dbReference type="Proteomes" id="UP000002358"/>
    </source>
</evidence>
<reference evidence="2" key="1">
    <citation type="submission" date="2021-01" db="UniProtKB">
        <authorList>
            <consortium name="EnsemblMetazoa"/>
        </authorList>
    </citation>
    <scope>IDENTIFICATION</scope>
</reference>
<sequence>MAKTHNCTQKICMCAEVAELTHLYRELKSQRKLATKMNNAFANIEFPMTELDASAFGSGLETLRRQRKSVKELMQALRDISKELAEDEEEICQTDREIADLQDELRAIEKKSDRRNCRADVTPRKNERIETDDEASWRESTTLEIHEQDRLQERINRMTQCLDSLRSKLKSDEAKLQEDRITDAKLLLDAINYVAKCTTNSALLISNNK</sequence>
<name>A0A7M7HAD5_NASVI</name>
<dbReference type="RefSeq" id="XP_008211872.3">
    <property type="nucleotide sequence ID" value="XM_008213650.4"/>
</dbReference>
<protein>
    <submittedName>
        <fullName evidence="2">Uncharacterized protein</fullName>
    </submittedName>
</protein>
<dbReference type="EnsemblMetazoa" id="XM_008213650">
    <property type="protein sequence ID" value="XP_008211872"/>
    <property type="gene ID" value="LOC103317036"/>
</dbReference>
<accession>A0A7M7HAD5</accession>
<dbReference type="InParanoid" id="A0A7M7HAD5"/>